<dbReference type="Pfam" id="PF19561">
    <property type="entry name" value="DUF6083"/>
    <property type="match status" value="1"/>
</dbReference>
<reference evidence="3" key="1">
    <citation type="journal article" date="2019" name="Int. J. Syst. Evol. Microbiol.">
        <title>The Global Catalogue of Microorganisms (GCM) 10K type strain sequencing project: providing services to taxonomists for standard genome sequencing and annotation.</title>
        <authorList>
            <consortium name="The Broad Institute Genomics Platform"/>
            <consortium name="The Broad Institute Genome Sequencing Center for Infectious Disease"/>
            <person name="Wu L."/>
            <person name="Ma J."/>
        </authorList>
    </citation>
    <scope>NUCLEOTIDE SEQUENCE [LARGE SCALE GENOMIC DNA]</scope>
    <source>
        <strain evidence="3">CGMCC 4.7035</strain>
    </source>
</reference>
<keyword evidence="3" id="KW-1185">Reference proteome</keyword>
<gene>
    <name evidence="2" type="ORF">ACFOZ0_13345</name>
</gene>
<evidence type="ECO:0000313" key="2">
    <source>
        <dbReference type="EMBL" id="MFC3574240.1"/>
    </source>
</evidence>
<sequence>MHPSPVPCRWDSRPVPAHVRRSLCVDPDSPSRLLRCAQHDRCRECGNPVEWYQRARDRPVRLHPQELPAAAVPTDHRWHVSSGLACPSGDGSAWCRLTHASVCPARDAGAAAVPELARLRRTLAVNTRRLADAGSFTAAVPAGPAGRQPEDPCRPARPAVQILYVRYLAARPLDEIQCVAQTRRRDRCTFRMLASGGPAGVWRLVPATATQGQLALPAEVMAVYDLSSLPYGEQLRWRTQRCPQHAATPTAADLALTDWEPFDPLVHQAYVHRRLPTHSRRPHPGSGTQKAVR</sequence>
<dbReference type="EMBL" id="JBHRWR010000009">
    <property type="protein sequence ID" value="MFC3574240.1"/>
    <property type="molecule type" value="Genomic_DNA"/>
</dbReference>
<name>A0ABV7SG04_9ACTN</name>
<dbReference type="Proteomes" id="UP001595701">
    <property type="component" value="Unassembled WGS sequence"/>
</dbReference>
<evidence type="ECO:0000313" key="3">
    <source>
        <dbReference type="Proteomes" id="UP001595701"/>
    </source>
</evidence>
<dbReference type="RefSeq" id="WP_310770141.1">
    <property type="nucleotide sequence ID" value="NZ_JBHRWR010000009.1"/>
</dbReference>
<dbReference type="InterPro" id="IPR045729">
    <property type="entry name" value="DUF6083"/>
</dbReference>
<evidence type="ECO:0000256" key="1">
    <source>
        <dbReference type="SAM" id="MobiDB-lite"/>
    </source>
</evidence>
<proteinExistence type="predicted"/>
<protein>
    <submittedName>
        <fullName evidence="2">DUF6083 domain-containing protein</fullName>
    </submittedName>
</protein>
<feature type="compositionally biased region" description="Basic residues" evidence="1">
    <location>
        <begin position="273"/>
        <end position="283"/>
    </location>
</feature>
<feature type="region of interest" description="Disordered" evidence="1">
    <location>
        <begin position="273"/>
        <end position="293"/>
    </location>
</feature>
<organism evidence="2 3">
    <name type="scientific">Streptomyces yaanensis</name>
    <dbReference type="NCBI Taxonomy" id="1142239"/>
    <lineage>
        <taxon>Bacteria</taxon>
        <taxon>Bacillati</taxon>
        <taxon>Actinomycetota</taxon>
        <taxon>Actinomycetes</taxon>
        <taxon>Kitasatosporales</taxon>
        <taxon>Streptomycetaceae</taxon>
        <taxon>Streptomyces</taxon>
    </lineage>
</organism>
<accession>A0ABV7SG04</accession>
<comment type="caution">
    <text evidence="2">The sequence shown here is derived from an EMBL/GenBank/DDBJ whole genome shotgun (WGS) entry which is preliminary data.</text>
</comment>